<evidence type="ECO:0000259" key="7">
    <source>
        <dbReference type="Pfam" id="PF01694"/>
    </source>
</evidence>
<feature type="region of interest" description="Disordered" evidence="5">
    <location>
        <begin position="343"/>
        <end position="363"/>
    </location>
</feature>
<evidence type="ECO:0000313" key="8">
    <source>
        <dbReference type="EMBL" id="BBO22869.1"/>
    </source>
</evidence>
<dbReference type="GO" id="GO:0006508">
    <property type="term" value="P:proteolysis"/>
    <property type="evidence" value="ECO:0007669"/>
    <property type="project" value="UniProtKB-KW"/>
</dbReference>
<keyword evidence="3 6" id="KW-1133">Transmembrane helix</keyword>
<evidence type="ECO:0000256" key="3">
    <source>
        <dbReference type="ARBA" id="ARBA00022989"/>
    </source>
</evidence>
<evidence type="ECO:0000256" key="2">
    <source>
        <dbReference type="ARBA" id="ARBA00022692"/>
    </source>
</evidence>
<feature type="transmembrane region" description="Helical" evidence="6">
    <location>
        <begin position="7"/>
        <end position="27"/>
    </location>
</feature>
<organism evidence="8 9">
    <name type="scientific">Candidatus Nitrosymbiomonas proteolyticus</name>
    <dbReference type="NCBI Taxonomy" id="2608984"/>
    <lineage>
        <taxon>Bacteria</taxon>
        <taxon>Bacillati</taxon>
        <taxon>Armatimonadota</taxon>
        <taxon>Armatimonadota incertae sedis</taxon>
        <taxon>Candidatus Nitrosymbiomonas</taxon>
    </lineage>
</organism>
<accession>A0A809R5U1</accession>
<comment type="subcellular location">
    <subcellularLocation>
        <location evidence="1">Membrane</location>
        <topology evidence="1">Multi-pass membrane protein</topology>
    </subcellularLocation>
</comment>
<feature type="transmembrane region" description="Helical" evidence="6">
    <location>
        <begin position="143"/>
        <end position="165"/>
    </location>
</feature>
<keyword evidence="8" id="KW-0378">Hydrolase</keyword>
<dbReference type="GO" id="GO:0004252">
    <property type="term" value="F:serine-type endopeptidase activity"/>
    <property type="evidence" value="ECO:0007669"/>
    <property type="project" value="InterPro"/>
</dbReference>
<evidence type="ECO:0000313" key="9">
    <source>
        <dbReference type="Proteomes" id="UP000662873"/>
    </source>
</evidence>
<protein>
    <submittedName>
        <fullName evidence="8">Peptidase S54 serine protease rhomboid family</fullName>
    </submittedName>
</protein>
<name>A0A809R5U1_9BACT</name>
<dbReference type="PANTHER" id="PTHR43731">
    <property type="entry name" value="RHOMBOID PROTEASE"/>
    <property type="match status" value="1"/>
</dbReference>
<dbReference type="KEGG" id="npy:NPRO_04640"/>
<evidence type="ECO:0000256" key="5">
    <source>
        <dbReference type="SAM" id="MobiDB-lite"/>
    </source>
</evidence>
<dbReference type="EMBL" id="AP021858">
    <property type="protein sequence ID" value="BBO22869.1"/>
    <property type="molecule type" value="Genomic_DNA"/>
</dbReference>
<dbReference type="AlphaFoldDB" id="A0A809R5U1"/>
<dbReference type="Gene3D" id="1.20.1540.10">
    <property type="entry name" value="Rhomboid-like"/>
    <property type="match status" value="1"/>
</dbReference>
<dbReference type="Proteomes" id="UP000662873">
    <property type="component" value="Chromosome"/>
</dbReference>
<dbReference type="PANTHER" id="PTHR43731:SF26">
    <property type="entry name" value="RHOMBOID-LIKE PROTEIN 10, CHLOROPLASTIC"/>
    <property type="match status" value="1"/>
</dbReference>
<dbReference type="SUPFAM" id="SSF144091">
    <property type="entry name" value="Rhomboid-like"/>
    <property type="match status" value="1"/>
</dbReference>
<feature type="transmembrane region" description="Helical" evidence="6">
    <location>
        <begin position="113"/>
        <end position="131"/>
    </location>
</feature>
<feature type="transmembrane region" description="Helical" evidence="6">
    <location>
        <begin position="171"/>
        <end position="189"/>
    </location>
</feature>
<dbReference type="InterPro" id="IPR035952">
    <property type="entry name" value="Rhomboid-like_sf"/>
</dbReference>
<gene>
    <name evidence="8" type="ORF">NPRO_04640</name>
</gene>
<dbReference type="GO" id="GO:0016020">
    <property type="term" value="C:membrane"/>
    <property type="evidence" value="ECO:0007669"/>
    <property type="project" value="UniProtKB-SubCell"/>
</dbReference>
<evidence type="ECO:0000256" key="1">
    <source>
        <dbReference type="ARBA" id="ARBA00004141"/>
    </source>
</evidence>
<keyword evidence="8" id="KW-0645">Protease</keyword>
<keyword evidence="4 6" id="KW-0472">Membrane</keyword>
<feature type="transmembrane region" description="Helical" evidence="6">
    <location>
        <begin position="83"/>
        <end position="101"/>
    </location>
</feature>
<keyword evidence="2 6" id="KW-0812">Transmembrane</keyword>
<evidence type="ECO:0000256" key="4">
    <source>
        <dbReference type="ARBA" id="ARBA00023136"/>
    </source>
</evidence>
<feature type="domain" description="Peptidase S54 rhomboid" evidence="7">
    <location>
        <begin position="46"/>
        <end position="189"/>
    </location>
</feature>
<dbReference type="InterPro" id="IPR050925">
    <property type="entry name" value="Rhomboid_protease_S54"/>
</dbReference>
<sequence length="363" mass="39096">MNERPQVPIVTLLLIVANIGVSFVLTWQPELLERFAFDPLQPSFQTALTSLFLHVNTVHLLGNMVFLAAVGPAVEQAGSSWRLALTYLAGGLSGIGAHWALEGRNADPSPVVGASGAVVACVAYYSVRYSFIKVPLAPKVNVSIVFVTAAWLVMQVASAFVNIGATLPSQAYWAHGGGFAAGLILSLFFRAPKEARLQQGRAMIARLGERSPGATLSAAEQHLAEHPTDLIALRNLADAKAQVNDVEGESEALCGLLDALPESQQPEIALRLKAIGRLDRLPSLRRALMAERMKESNPEASVALLESIVGCADDPQRPEALYSLALLLNGDDPKRSQALRDELKAEYPMHPASERARLRELES</sequence>
<proteinExistence type="predicted"/>
<evidence type="ECO:0000256" key="6">
    <source>
        <dbReference type="SAM" id="Phobius"/>
    </source>
</evidence>
<feature type="transmembrane region" description="Helical" evidence="6">
    <location>
        <begin position="47"/>
        <end position="71"/>
    </location>
</feature>
<reference evidence="8" key="1">
    <citation type="journal article" name="DNA Res.">
        <title>The physiological potential of anammox bacteria as revealed by their core genome structure.</title>
        <authorList>
            <person name="Okubo T."/>
            <person name="Toyoda A."/>
            <person name="Fukuhara K."/>
            <person name="Uchiyama I."/>
            <person name="Harigaya Y."/>
            <person name="Kuroiwa M."/>
            <person name="Suzuki T."/>
            <person name="Murakami Y."/>
            <person name="Suwa Y."/>
            <person name="Takami H."/>
        </authorList>
    </citation>
    <scope>NUCLEOTIDE SEQUENCE</scope>
    <source>
        <strain evidence="8">317325-2</strain>
    </source>
</reference>
<dbReference type="Pfam" id="PF01694">
    <property type="entry name" value="Rhomboid"/>
    <property type="match status" value="1"/>
</dbReference>
<dbReference type="InterPro" id="IPR022764">
    <property type="entry name" value="Peptidase_S54_rhomboid_dom"/>
</dbReference>